<sequence>MRRLRLCLLVAALGALPLAGGTQPLRAEAPDSSLFPRARPGTLGGAVRLTIAEAAAQEAARAAAAARARAASDSAAQAARQAEALSAASDRAAAEAMAAVAGGAGGVVISEAAEAEMAAFRARQEAEAARIAAAREEARRIAAERAEARASAAALAASDRPVSPLAVARSLVPRPASPLVRERFAALALRRAPSPARSEAPSTTPTLARASGGGVRGNLCGTPGLEGRVLDRIRSRTQGCGVTEPVSVTNVQGIPLSLAATMDCDTARAFERWVRTEMIPTVGRTGGGIAQIRVIGHYSCRTRNSQRGARISEHGRGRAIDVAGYQLRDGETVSVLDDYRRGRHSRSLRRMYEAACGIFRTTLSPDSDRFHQDHFHFDLAQHRGGGTYCR</sequence>
<keyword evidence="5" id="KW-1185">Reference proteome</keyword>
<feature type="region of interest" description="Disordered" evidence="1">
    <location>
        <begin position="192"/>
        <end position="215"/>
    </location>
</feature>
<dbReference type="OrthoDB" id="9809788at2"/>
<feature type="signal peptide" evidence="2">
    <location>
        <begin position="1"/>
        <end position="27"/>
    </location>
</feature>
<dbReference type="Proteomes" id="UP000244940">
    <property type="component" value="Unassembled WGS sequence"/>
</dbReference>
<evidence type="ECO:0000256" key="2">
    <source>
        <dbReference type="SAM" id="SignalP"/>
    </source>
</evidence>
<proteinExistence type="predicted"/>
<reference evidence="4 5" key="1">
    <citation type="submission" date="2018-05" db="EMBL/GenBank/DDBJ databases">
        <title>Pararhodobacter marina sp. nov., isolated from deep-sea water of the Indian Ocean.</title>
        <authorList>
            <person name="Lai Q.Sr."/>
            <person name="Liu X."/>
            <person name="Shao Z."/>
        </authorList>
    </citation>
    <scope>NUCLEOTIDE SEQUENCE [LARGE SCALE GENOMIC DNA]</scope>
    <source>
        <strain evidence="4 5">CIC4N-9</strain>
    </source>
</reference>
<dbReference type="Pfam" id="PF06904">
    <property type="entry name" value="Extensin-like_C"/>
    <property type="match status" value="1"/>
</dbReference>
<dbReference type="RefSeq" id="WP_109534019.1">
    <property type="nucleotide sequence ID" value="NZ_QEYD01000008.1"/>
</dbReference>
<dbReference type="InterPro" id="IPR009683">
    <property type="entry name" value="Extensin-like_C"/>
</dbReference>
<evidence type="ECO:0000256" key="1">
    <source>
        <dbReference type="SAM" id="MobiDB-lite"/>
    </source>
</evidence>
<organism evidence="4 5">
    <name type="scientific">Pararhodobacter marinus</name>
    <dbReference type="NCBI Taxonomy" id="2184063"/>
    <lineage>
        <taxon>Bacteria</taxon>
        <taxon>Pseudomonadati</taxon>
        <taxon>Pseudomonadota</taxon>
        <taxon>Alphaproteobacteria</taxon>
        <taxon>Rhodobacterales</taxon>
        <taxon>Paracoccaceae</taxon>
        <taxon>Pararhodobacter</taxon>
    </lineage>
</organism>
<dbReference type="AlphaFoldDB" id="A0A2U2C836"/>
<dbReference type="GeneID" id="94366078"/>
<dbReference type="EMBL" id="QEYD01000008">
    <property type="protein sequence ID" value="PWE28023.1"/>
    <property type="molecule type" value="Genomic_DNA"/>
</dbReference>
<feature type="compositionally biased region" description="Low complexity" evidence="1">
    <location>
        <begin position="192"/>
        <end position="202"/>
    </location>
</feature>
<gene>
    <name evidence="4" type="ORF">C4N9_14370</name>
</gene>
<name>A0A2U2C836_9RHOB</name>
<evidence type="ECO:0000313" key="5">
    <source>
        <dbReference type="Proteomes" id="UP000244940"/>
    </source>
</evidence>
<feature type="chain" id="PRO_5015533203" description="Extensin-like C-terminal domain-containing protein" evidence="2">
    <location>
        <begin position="28"/>
        <end position="390"/>
    </location>
</feature>
<evidence type="ECO:0000259" key="3">
    <source>
        <dbReference type="Pfam" id="PF06904"/>
    </source>
</evidence>
<evidence type="ECO:0000313" key="4">
    <source>
        <dbReference type="EMBL" id="PWE28023.1"/>
    </source>
</evidence>
<protein>
    <recommendedName>
        <fullName evidence="3">Extensin-like C-terminal domain-containing protein</fullName>
    </recommendedName>
</protein>
<feature type="domain" description="Extensin-like C-terminal" evidence="3">
    <location>
        <begin position="234"/>
        <end position="390"/>
    </location>
</feature>
<accession>A0A2U2C836</accession>
<keyword evidence="2" id="KW-0732">Signal</keyword>
<comment type="caution">
    <text evidence="4">The sequence shown here is derived from an EMBL/GenBank/DDBJ whole genome shotgun (WGS) entry which is preliminary data.</text>
</comment>